<feature type="domain" description="Hemerythrin-like" evidence="1">
    <location>
        <begin position="2"/>
        <end position="129"/>
    </location>
</feature>
<evidence type="ECO:0000259" key="1">
    <source>
        <dbReference type="Pfam" id="PF01814"/>
    </source>
</evidence>
<evidence type="ECO:0000313" key="3">
    <source>
        <dbReference type="Proteomes" id="UP000566324"/>
    </source>
</evidence>
<dbReference type="Pfam" id="PF01814">
    <property type="entry name" value="Hemerythrin"/>
    <property type="match status" value="1"/>
</dbReference>
<reference evidence="2 3" key="1">
    <citation type="submission" date="2020-08" db="EMBL/GenBank/DDBJ databases">
        <title>Genomic Encyclopedia of Type Strains, Phase IV (KMG-IV): sequencing the most valuable type-strain genomes for metagenomic binning, comparative biology and taxonomic classification.</title>
        <authorList>
            <person name="Goeker M."/>
        </authorList>
    </citation>
    <scope>NUCLEOTIDE SEQUENCE [LARGE SCALE GENOMIC DNA]</scope>
    <source>
        <strain evidence="2 3">DSM 17328</strain>
    </source>
</reference>
<dbReference type="Proteomes" id="UP000566324">
    <property type="component" value="Unassembled WGS sequence"/>
</dbReference>
<accession>A0A7W7B1S3</accession>
<organism evidence="2 3">
    <name type="scientific">Sphingosinicella soli</name>
    <dbReference type="NCBI Taxonomy" id="333708"/>
    <lineage>
        <taxon>Bacteria</taxon>
        <taxon>Pseudomonadati</taxon>
        <taxon>Pseudomonadota</taxon>
        <taxon>Alphaproteobacteria</taxon>
        <taxon>Sphingomonadales</taxon>
        <taxon>Sphingosinicellaceae</taxon>
        <taxon>Sphingosinicella</taxon>
    </lineage>
</organism>
<evidence type="ECO:0000313" key="2">
    <source>
        <dbReference type="EMBL" id="MBB4632416.1"/>
    </source>
</evidence>
<keyword evidence="3" id="KW-1185">Reference proteome</keyword>
<gene>
    <name evidence="2" type="ORF">GGQ98_002041</name>
</gene>
<sequence length="144" mass="16448">MDIQTLRKQHDEIGKVSEGLINAVIARDRLEVAKCRWWLARVLIAHLAVEDKWLYPALIRDGSARTSTMAADFQREMGGLAAAFNAYMLDWTEDRITNEWEAFQTATWALVEALDLRVRRENIELYPLAEAERTTAQPTARTAS</sequence>
<dbReference type="InterPro" id="IPR012312">
    <property type="entry name" value="Hemerythrin-like"/>
</dbReference>
<protein>
    <recommendedName>
        <fullName evidence="1">Hemerythrin-like domain-containing protein</fullName>
    </recommendedName>
</protein>
<comment type="caution">
    <text evidence="2">The sequence shown here is derived from an EMBL/GenBank/DDBJ whole genome shotgun (WGS) entry which is preliminary data.</text>
</comment>
<dbReference type="RefSeq" id="WP_184068937.1">
    <property type="nucleotide sequence ID" value="NZ_JACHNZ010000021.1"/>
</dbReference>
<proteinExistence type="predicted"/>
<dbReference type="AlphaFoldDB" id="A0A7W7B1S3"/>
<dbReference type="Gene3D" id="1.20.120.520">
    <property type="entry name" value="nmb1532 protein domain like"/>
    <property type="match status" value="1"/>
</dbReference>
<name>A0A7W7B1S3_9SPHN</name>
<dbReference type="EMBL" id="JACHNZ010000021">
    <property type="protein sequence ID" value="MBB4632416.1"/>
    <property type="molecule type" value="Genomic_DNA"/>
</dbReference>